<sequence>MTLPSLETAASTMSAISSSTSTTCAAVSLFIWTWKPHHFFSTHASRPRIRLQPDPQLQRP</sequence>
<proteinExistence type="predicted"/>
<dbReference type="EMBL" id="CP029078">
    <property type="protein sequence ID" value="QCN85925.1"/>
    <property type="molecule type" value="Genomic_DNA"/>
</dbReference>
<gene>
    <name evidence="1" type="ORF">DDJ31_13735</name>
</gene>
<evidence type="ECO:0000313" key="1">
    <source>
        <dbReference type="EMBL" id="QCN85925.1"/>
    </source>
</evidence>
<protein>
    <submittedName>
        <fullName evidence="1">Uncharacterized protein</fullName>
    </submittedName>
</protein>
<name>A0ABX5TSR2_STRGD</name>
<dbReference type="Proteomes" id="UP000501753">
    <property type="component" value="Chromosome"/>
</dbReference>
<evidence type="ECO:0000313" key="2">
    <source>
        <dbReference type="Proteomes" id="UP000501753"/>
    </source>
</evidence>
<reference evidence="1 2" key="1">
    <citation type="submission" date="2018-04" db="EMBL/GenBank/DDBJ databases">
        <title>Complete genome sequences of Streptomyces griseoviridis K61 and characterization of antagonistic properties of biological control agents.</title>
        <authorList>
            <person name="Mariita R.M."/>
            <person name="Sello J.K."/>
        </authorList>
    </citation>
    <scope>NUCLEOTIDE SEQUENCE [LARGE SCALE GENOMIC DNA]</scope>
    <source>
        <strain evidence="1 2">K61</strain>
    </source>
</reference>
<keyword evidence="2" id="KW-1185">Reference proteome</keyword>
<organism evidence="1 2">
    <name type="scientific">Streptomyces griseoviridis</name>
    <dbReference type="NCBI Taxonomy" id="45398"/>
    <lineage>
        <taxon>Bacteria</taxon>
        <taxon>Bacillati</taxon>
        <taxon>Actinomycetota</taxon>
        <taxon>Actinomycetes</taxon>
        <taxon>Kitasatosporales</taxon>
        <taxon>Streptomycetaceae</taxon>
        <taxon>Streptomyces</taxon>
    </lineage>
</organism>
<accession>A0ABX5TSR2</accession>